<evidence type="ECO:0000256" key="8">
    <source>
        <dbReference type="ARBA" id="ARBA00022553"/>
    </source>
</evidence>
<dbReference type="Pfam" id="PF00168">
    <property type="entry name" value="C2"/>
    <property type="match status" value="2"/>
</dbReference>
<dbReference type="GO" id="GO:0005737">
    <property type="term" value="C:cytoplasm"/>
    <property type="evidence" value="ECO:0007669"/>
    <property type="project" value="UniProtKB-SubCell"/>
</dbReference>
<dbReference type="InterPro" id="IPR037768">
    <property type="entry name" value="C2B_Copine"/>
</dbReference>
<keyword evidence="22" id="KW-1185">Reference proteome</keyword>
<dbReference type="AlphaFoldDB" id="A0A0L0HK98"/>
<keyword evidence="12" id="KW-0965">Cell junction</keyword>
<dbReference type="GeneID" id="27686791"/>
<evidence type="ECO:0000256" key="3">
    <source>
        <dbReference type="ARBA" id="ARBA00004246"/>
    </source>
</evidence>
<dbReference type="InParanoid" id="A0A0L0HK98"/>
<evidence type="ECO:0000256" key="5">
    <source>
        <dbReference type="ARBA" id="ARBA00009048"/>
    </source>
</evidence>
<reference evidence="21 22" key="1">
    <citation type="submission" date="2009-08" db="EMBL/GenBank/DDBJ databases">
        <title>The Genome Sequence of Spizellomyces punctatus strain DAOM BR117.</title>
        <authorList>
            <consortium name="The Broad Institute Genome Sequencing Platform"/>
            <person name="Russ C."/>
            <person name="Cuomo C."/>
            <person name="Shea T."/>
            <person name="Young S.K."/>
            <person name="Zeng Q."/>
            <person name="Koehrsen M."/>
            <person name="Haas B."/>
            <person name="Borodovsky M."/>
            <person name="Guigo R."/>
            <person name="Alvarado L."/>
            <person name="Berlin A."/>
            <person name="Bochicchio J."/>
            <person name="Borenstein D."/>
            <person name="Chapman S."/>
            <person name="Chen Z."/>
            <person name="Engels R."/>
            <person name="Freedman E."/>
            <person name="Gellesch M."/>
            <person name="Goldberg J."/>
            <person name="Griggs A."/>
            <person name="Gujja S."/>
            <person name="Heiman D."/>
            <person name="Hepburn T."/>
            <person name="Howarth C."/>
            <person name="Jen D."/>
            <person name="Larson L."/>
            <person name="Lewis B."/>
            <person name="Mehta T."/>
            <person name="Park D."/>
            <person name="Pearson M."/>
            <person name="Roberts A."/>
            <person name="Saif S."/>
            <person name="Shenoy N."/>
            <person name="Sisk P."/>
            <person name="Stolte C."/>
            <person name="Sykes S."/>
            <person name="Thomson T."/>
            <person name="Walk T."/>
            <person name="White J."/>
            <person name="Yandava C."/>
            <person name="Burger G."/>
            <person name="Gray M.W."/>
            <person name="Holland P.W.H."/>
            <person name="King N."/>
            <person name="Lang F.B.F."/>
            <person name="Roger A.J."/>
            <person name="Ruiz-Trillo I."/>
            <person name="Lander E."/>
            <person name="Nusbaum C."/>
        </authorList>
    </citation>
    <scope>NUCLEOTIDE SEQUENCE [LARGE SCALE GENOMIC DNA]</scope>
    <source>
        <strain evidence="21 22">DAOM BR117</strain>
    </source>
</reference>
<dbReference type="InterPro" id="IPR035892">
    <property type="entry name" value="C2_domain_sf"/>
</dbReference>
<dbReference type="GO" id="GO:0005544">
    <property type="term" value="F:calcium-dependent phospholipid binding"/>
    <property type="evidence" value="ECO:0007669"/>
    <property type="project" value="InterPro"/>
</dbReference>
<dbReference type="FunFam" id="2.60.40.150:FF:000099">
    <property type="entry name" value="Copine 3"/>
    <property type="match status" value="1"/>
</dbReference>
<evidence type="ECO:0000256" key="17">
    <source>
        <dbReference type="ARBA" id="ARBA00074834"/>
    </source>
</evidence>
<dbReference type="SUPFAM" id="SSF49562">
    <property type="entry name" value="C2 domain (Calcium/lipid-binding domain, CaLB)"/>
    <property type="match status" value="2"/>
</dbReference>
<evidence type="ECO:0000256" key="1">
    <source>
        <dbReference type="ARBA" id="ARBA00004123"/>
    </source>
</evidence>
<dbReference type="eggNOG" id="KOG1327">
    <property type="taxonomic scope" value="Eukaryota"/>
</dbReference>
<dbReference type="OrthoDB" id="5855668at2759"/>
<dbReference type="OMA" id="EMAAQCV"/>
<keyword evidence="13" id="KW-0472">Membrane</keyword>
<keyword evidence="6" id="KW-1003">Cell membrane</keyword>
<dbReference type="STRING" id="645134.A0A0L0HK98"/>
<evidence type="ECO:0000256" key="18">
    <source>
        <dbReference type="ARBA" id="ARBA00076171"/>
    </source>
</evidence>
<keyword evidence="8" id="KW-0597">Phosphoprotein</keyword>
<evidence type="ECO:0000256" key="19">
    <source>
        <dbReference type="SAM" id="MobiDB-lite"/>
    </source>
</evidence>
<evidence type="ECO:0000256" key="7">
    <source>
        <dbReference type="ARBA" id="ARBA00022490"/>
    </source>
</evidence>
<accession>A0A0L0HK98</accession>
<dbReference type="PROSITE" id="PS50004">
    <property type="entry name" value="C2"/>
    <property type="match status" value="2"/>
</dbReference>
<dbReference type="InterPro" id="IPR000008">
    <property type="entry name" value="C2_dom"/>
</dbReference>
<feature type="compositionally biased region" description="Polar residues" evidence="19">
    <location>
        <begin position="537"/>
        <end position="547"/>
    </location>
</feature>
<dbReference type="EMBL" id="KQ257454">
    <property type="protein sequence ID" value="KND01458.1"/>
    <property type="molecule type" value="Genomic_DNA"/>
</dbReference>
<keyword evidence="9" id="KW-0479">Metal-binding</keyword>
<dbReference type="InterPro" id="IPR036465">
    <property type="entry name" value="vWFA_dom_sf"/>
</dbReference>
<evidence type="ECO:0000313" key="22">
    <source>
        <dbReference type="Proteomes" id="UP000053201"/>
    </source>
</evidence>
<dbReference type="Gene3D" id="3.40.50.410">
    <property type="entry name" value="von Willebrand factor, type A domain"/>
    <property type="match status" value="1"/>
</dbReference>
<dbReference type="GO" id="GO:0071277">
    <property type="term" value="P:cellular response to calcium ion"/>
    <property type="evidence" value="ECO:0007669"/>
    <property type="project" value="TreeGrafter"/>
</dbReference>
<dbReference type="Gene3D" id="2.60.40.150">
    <property type="entry name" value="C2 domain"/>
    <property type="match status" value="2"/>
</dbReference>
<evidence type="ECO:0000256" key="13">
    <source>
        <dbReference type="ARBA" id="ARBA00023136"/>
    </source>
</evidence>
<evidence type="ECO:0000256" key="11">
    <source>
        <dbReference type="ARBA" id="ARBA00022837"/>
    </source>
</evidence>
<comment type="subcellular location">
    <subcellularLocation>
        <location evidence="3">Cell junction</location>
        <location evidence="3">Focal adhesion</location>
    </subcellularLocation>
    <subcellularLocation>
        <location evidence="2">Cell membrane</location>
    </subcellularLocation>
    <subcellularLocation>
        <location evidence="4">Cytoplasm</location>
    </subcellularLocation>
    <subcellularLocation>
        <location evidence="1">Nucleus</location>
    </subcellularLocation>
</comment>
<dbReference type="SMART" id="SM00327">
    <property type="entry name" value="VWA"/>
    <property type="match status" value="1"/>
</dbReference>
<dbReference type="RefSeq" id="XP_016609497.1">
    <property type="nucleotide sequence ID" value="XM_016751535.1"/>
</dbReference>
<dbReference type="CDD" id="cd04048">
    <property type="entry name" value="C2A_Copine"/>
    <property type="match status" value="1"/>
</dbReference>
<dbReference type="Pfam" id="PF07002">
    <property type="entry name" value="Copine"/>
    <property type="match status" value="1"/>
</dbReference>
<proteinExistence type="inferred from homology"/>
<feature type="compositionally biased region" description="Low complexity" evidence="19">
    <location>
        <begin position="586"/>
        <end position="601"/>
    </location>
</feature>
<dbReference type="SUPFAM" id="SSF53300">
    <property type="entry name" value="vWA-like"/>
    <property type="match status" value="1"/>
</dbReference>
<evidence type="ECO:0000256" key="2">
    <source>
        <dbReference type="ARBA" id="ARBA00004236"/>
    </source>
</evidence>
<name>A0A0L0HK98_SPIPD</name>
<dbReference type="InterPro" id="IPR045052">
    <property type="entry name" value="Copine"/>
</dbReference>
<evidence type="ECO:0000259" key="20">
    <source>
        <dbReference type="PROSITE" id="PS50004"/>
    </source>
</evidence>
<comment type="similarity">
    <text evidence="5">Belongs to the copine family.</text>
</comment>
<feature type="region of interest" description="Disordered" evidence="19">
    <location>
        <begin position="531"/>
        <end position="618"/>
    </location>
</feature>
<dbReference type="VEuPathDB" id="FungiDB:SPPG_03260"/>
<keyword evidence="14" id="KW-0539">Nucleus</keyword>
<keyword evidence="11" id="KW-0106">Calcium</keyword>
<keyword evidence="7" id="KW-0963">Cytoplasm</keyword>
<gene>
    <name evidence="21" type="ORF">SPPG_03260</name>
</gene>
<sequence length="618" mass="68359">MEVPQSKIELRISCRHLLNKDVLSKSDPQVILYTASALRGGGWIEYGRTETIKDNLNPDFAKGIVIDYYFEEEQRLKFVVMDIDKPNGSIHDQDLLGTFETTLATIVTASGQALQRPLAHPNRAKAGYIKIVAEEQTNLKHVVKMTYHGRDLDKKDFFGKSDPFYQISRTQEDGSTTVVYRSKHVAKTLNPTWDPAVIPVAALCNGDLDRQLLFEVYDWNRSGGSSADASDLIGHFKASANELLKAQGKEFELINPKKKEKKKNYQNSGYFQVVQFYLEDVPTFLDYLAGGTTLGLDVAIDFTASNGDPRNPNSLHFRDPSRYNFYQEAIFSVGNILQAYDTDKQFPAYGFGAKFGDGTVSHCFALNGNPKNPEVYGVQGILDAYILALSNISLYGPTNFSPIINQVAAQIRERESRHGPGSNYSVLLMITDGEITDMESTIRAIVHASNLPLSIVIVGVGNADFTKMHVLDADDQPLIADGRRCERDIVQFVPYREMAGNPHKLAKEVLAEIPDQFVSYMRSRGIRPRPARAHSFASITSQDSVPNMSDAGPSDYGLAGPSRHATMPGLRNYDAGQSSDALQRMATTPANYAPPAYTTPPAGNPQNYDRKSGQGPSY</sequence>
<feature type="domain" description="C2" evidence="20">
    <location>
        <begin position="125"/>
        <end position="253"/>
    </location>
</feature>
<comment type="subunit">
    <text evidence="16">Monomer. Interacts with ERBB2 (preferentially with the tyrosine phosphorylated form); this interaction occurs at the cell membrane and is increased in a growth factor heregulin-dependent manner. Interacts with SHC1; this interaction may mediate the binding of CPNE3 with ERBB2. Interacts with RACK1.</text>
</comment>
<evidence type="ECO:0000256" key="16">
    <source>
        <dbReference type="ARBA" id="ARBA00065466"/>
    </source>
</evidence>
<dbReference type="FunFam" id="2.60.40.150:FF:000042">
    <property type="entry name" value="Copine 3"/>
    <property type="match status" value="1"/>
</dbReference>
<evidence type="ECO:0000256" key="12">
    <source>
        <dbReference type="ARBA" id="ARBA00022949"/>
    </source>
</evidence>
<evidence type="ECO:0000256" key="15">
    <source>
        <dbReference type="ARBA" id="ARBA00058857"/>
    </source>
</evidence>
<dbReference type="PANTHER" id="PTHR10857">
    <property type="entry name" value="COPINE"/>
    <property type="match status" value="1"/>
</dbReference>
<evidence type="ECO:0000256" key="14">
    <source>
        <dbReference type="ARBA" id="ARBA00023242"/>
    </source>
</evidence>
<dbReference type="GO" id="GO:0005886">
    <property type="term" value="C:plasma membrane"/>
    <property type="evidence" value="ECO:0007669"/>
    <property type="project" value="UniProtKB-SubCell"/>
</dbReference>
<dbReference type="CDD" id="cd04047">
    <property type="entry name" value="C2B_Copine"/>
    <property type="match status" value="1"/>
</dbReference>
<comment type="function">
    <text evidence="15">Calcium-dependent phospholipid-binding protein that plays a role in ERBB2-mediated tumor cell migration in response to growth factor heregulin stimulation.</text>
</comment>
<feature type="domain" description="C2" evidence="20">
    <location>
        <begin position="1"/>
        <end position="118"/>
    </location>
</feature>
<dbReference type="InterPro" id="IPR010734">
    <property type="entry name" value="Copine_C"/>
</dbReference>
<evidence type="ECO:0000256" key="6">
    <source>
        <dbReference type="ARBA" id="ARBA00022475"/>
    </source>
</evidence>
<keyword evidence="10" id="KW-0677">Repeat</keyword>
<dbReference type="GO" id="GO:0005634">
    <property type="term" value="C:nucleus"/>
    <property type="evidence" value="ECO:0007669"/>
    <property type="project" value="UniProtKB-SubCell"/>
</dbReference>
<dbReference type="GO" id="GO:0046872">
    <property type="term" value="F:metal ion binding"/>
    <property type="evidence" value="ECO:0007669"/>
    <property type="project" value="UniProtKB-KW"/>
</dbReference>
<evidence type="ECO:0000256" key="10">
    <source>
        <dbReference type="ARBA" id="ARBA00022737"/>
    </source>
</evidence>
<dbReference type="PANTHER" id="PTHR10857:SF106">
    <property type="entry name" value="C2 DOMAIN-CONTAINING PROTEIN"/>
    <property type="match status" value="1"/>
</dbReference>
<organism evidence="21 22">
    <name type="scientific">Spizellomyces punctatus (strain DAOM BR117)</name>
    <dbReference type="NCBI Taxonomy" id="645134"/>
    <lineage>
        <taxon>Eukaryota</taxon>
        <taxon>Fungi</taxon>
        <taxon>Fungi incertae sedis</taxon>
        <taxon>Chytridiomycota</taxon>
        <taxon>Chytridiomycota incertae sedis</taxon>
        <taxon>Chytridiomycetes</taxon>
        <taxon>Spizellomycetales</taxon>
        <taxon>Spizellomycetaceae</taxon>
        <taxon>Spizellomyces</taxon>
    </lineage>
</organism>
<evidence type="ECO:0000256" key="4">
    <source>
        <dbReference type="ARBA" id="ARBA00004496"/>
    </source>
</evidence>
<evidence type="ECO:0000313" key="21">
    <source>
        <dbReference type="EMBL" id="KND01458.1"/>
    </source>
</evidence>
<dbReference type="InterPro" id="IPR002035">
    <property type="entry name" value="VWF_A"/>
</dbReference>
<evidence type="ECO:0000256" key="9">
    <source>
        <dbReference type="ARBA" id="ARBA00022723"/>
    </source>
</evidence>
<dbReference type="Proteomes" id="UP000053201">
    <property type="component" value="Unassembled WGS sequence"/>
</dbReference>
<protein>
    <recommendedName>
        <fullName evidence="17">Copine-3</fullName>
    </recommendedName>
    <alternativeName>
        <fullName evidence="18">Copine III</fullName>
    </alternativeName>
</protein>
<dbReference type="SMART" id="SM00239">
    <property type="entry name" value="C2"/>
    <property type="match status" value="2"/>
</dbReference>